<name>A0A1T5L789_9MICO</name>
<accession>A0A1T5L789</accession>
<dbReference type="EMBL" id="FUZQ01000005">
    <property type="protein sequence ID" value="SKC71841.1"/>
    <property type="molecule type" value="Genomic_DNA"/>
</dbReference>
<dbReference type="GO" id="GO:0000976">
    <property type="term" value="F:transcription cis-regulatory region binding"/>
    <property type="evidence" value="ECO:0007669"/>
    <property type="project" value="TreeGrafter"/>
</dbReference>
<dbReference type="GO" id="GO:0003700">
    <property type="term" value="F:DNA-binding transcription factor activity"/>
    <property type="evidence" value="ECO:0007669"/>
    <property type="project" value="TreeGrafter"/>
</dbReference>
<reference evidence="6 7" key="1">
    <citation type="submission" date="2017-02" db="EMBL/GenBank/DDBJ databases">
        <authorList>
            <person name="Peterson S.W."/>
        </authorList>
    </citation>
    <scope>NUCLEOTIDE SEQUENCE [LARGE SCALE GENOMIC DNA]</scope>
    <source>
        <strain evidence="6 7">DSM 21481</strain>
    </source>
</reference>
<dbReference type="InterPro" id="IPR001647">
    <property type="entry name" value="HTH_TetR"/>
</dbReference>
<evidence type="ECO:0000256" key="2">
    <source>
        <dbReference type="ARBA" id="ARBA00023125"/>
    </source>
</evidence>
<dbReference type="InterPro" id="IPR009057">
    <property type="entry name" value="Homeodomain-like_sf"/>
</dbReference>
<keyword evidence="2 4" id="KW-0238">DNA-binding</keyword>
<dbReference type="Gene3D" id="1.10.10.60">
    <property type="entry name" value="Homeodomain-like"/>
    <property type="match status" value="1"/>
</dbReference>
<dbReference type="Gene3D" id="1.10.357.10">
    <property type="entry name" value="Tetracycline Repressor, domain 2"/>
    <property type="match status" value="1"/>
</dbReference>
<gene>
    <name evidence="6" type="ORF">SAMN04324258_3060</name>
</gene>
<keyword evidence="1" id="KW-0805">Transcription regulation</keyword>
<dbReference type="RefSeq" id="WP_079575317.1">
    <property type="nucleotide sequence ID" value="NZ_FUZQ01000005.1"/>
</dbReference>
<evidence type="ECO:0000256" key="1">
    <source>
        <dbReference type="ARBA" id="ARBA00023015"/>
    </source>
</evidence>
<evidence type="ECO:0000256" key="3">
    <source>
        <dbReference type="ARBA" id="ARBA00023163"/>
    </source>
</evidence>
<dbReference type="Proteomes" id="UP000189777">
    <property type="component" value="Unassembled WGS sequence"/>
</dbReference>
<evidence type="ECO:0000313" key="7">
    <source>
        <dbReference type="Proteomes" id="UP000189777"/>
    </source>
</evidence>
<dbReference type="PANTHER" id="PTHR30055:SF234">
    <property type="entry name" value="HTH-TYPE TRANSCRIPTIONAL REGULATOR BETI"/>
    <property type="match status" value="1"/>
</dbReference>
<dbReference type="InterPro" id="IPR050109">
    <property type="entry name" value="HTH-type_TetR-like_transc_reg"/>
</dbReference>
<organism evidence="6 7">
    <name type="scientific">Krasilnikoviella flava</name>
    <dbReference type="NCBI Taxonomy" id="526729"/>
    <lineage>
        <taxon>Bacteria</taxon>
        <taxon>Bacillati</taxon>
        <taxon>Actinomycetota</taxon>
        <taxon>Actinomycetes</taxon>
        <taxon>Micrococcales</taxon>
        <taxon>Promicromonosporaceae</taxon>
        <taxon>Krasilnikoviella</taxon>
    </lineage>
</organism>
<sequence length="190" mass="20989">MAAGTGLRERKRIQTRRTLNQVAVRLFLERGFDDVTVAEIADEANVALTTLFTYFPEGKAALVFEQDEDRAEALTRAVRDRSPETDPLSAVEAFMGSRLPFESGDPESTRVLDLIFSTPPLRAYVRTKWTDCEDALTALLADEWHEAESAGLRALSRFVLESPDIAARADAPADALATIFANLRTGWGLD</sequence>
<keyword evidence="7" id="KW-1185">Reference proteome</keyword>
<dbReference type="Pfam" id="PF00440">
    <property type="entry name" value="TetR_N"/>
    <property type="match status" value="1"/>
</dbReference>
<feature type="DNA-binding region" description="H-T-H motif" evidence="4">
    <location>
        <begin position="36"/>
        <end position="55"/>
    </location>
</feature>
<evidence type="ECO:0000313" key="6">
    <source>
        <dbReference type="EMBL" id="SKC71841.1"/>
    </source>
</evidence>
<evidence type="ECO:0000259" key="5">
    <source>
        <dbReference type="PROSITE" id="PS50977"/>
    </source>
</evidence>
<dbReference type="SUPFAM" id="SSF46689">
    <property type="entry name" value="Homeodomain-like"/>
    <property type="match status" value="1"/>
</dbReference>
<proteinExistence type="predicted"/>
<dbReference type="PANTHER" id="PTHR30055">
    <property type="entry name" value="HTH-TYPE TRANSCRIPTIONAL REGULATOR RUTR"/>
    <property type="match status" value="1"/>
</dbReference>
<dbReference type="AlphaFoldDB" id="A0A1T5L789"/>
<evidence type="ECO:0000256" key="4">
    <source>
        <dbReference type="PROSITE-ProRule" id="PRU00335"/>
    </source>
</evidence>
<keyword evidence="3" id="KW-0804">Transcription</keyword>
<protein>
    <submittedName>
        <fullName evidence="6">Transcriptional regulator, TetR family</fullName>
    </submittedName>
</protein>
<dbReference type="STRING" id="526729.SAMN04324258_3060"/>
<feature type="domain" description="HTH tetR-type" evidence="5">
    <location>
        <begin position="13"/>
        <end position="73"/>
    </location>
</feature>
<dbReference type="OrthoDB" id="3635456at2"/>
<dbReference type="PROSITE" id="PS50977">
    <property type="entry name" value="HTH_TETR_2"/>
    <property type="match status" value="1"/>
</dbReference>